<dbReference type="AlphaFoldDB" id="A0A1M6N0F5"/>
<dbReference type="EMBL" id="FRAM01000001">
    <property type="protein sequence ID" value="SHJ89103.1"/>
    <property type="molecule type" value="Genomic_DNA"/>
</dbReference>
<keyword evidence="1" id="KW-0175">Coiled coil</keyword>
<sequence>MSENYKIKRLYNLILNKEFEDSDYWYCTGKTYVINILKDFDDNDMIELESQILSWQLDKIQILSECLIYGFTNESTFNNQSKILTFLLANLEDESEKLDILENASDVILKGAYKSIELLDLIIEWFENKGYDKTPYYNLHCLRIYEAKKIAIRNNLIKQKINELRKEILSLTKSMQAFDEIDGIQDASIKILMDFDDEDFEQLKIELLLWNDNELEILAKVFSRGDINGNLIDDNYFYGFLFVILPTQKSVLLLDDMFYFFENQKIDFCLLQQIKNKLNELIAKRYIERSTYEFWSKEISVKEKDCI</sequence>
<accession>A0A1M6N0F5</accession>
<name>A0A1M6N0F5_9FLAO</name>
<dbReference type="Proteomes" id="UP000184498">
    <property type="component" value="Unassembled WGS sequence"/>
</dbReference>
<dbReference type="OrthoDB" id="9820059at2"/>
<organism evidence="2 3">
    <name type="scientific">Epilithonimonas mollis</name>
    <dbReference type="NCBI Taxonomy" id="216903"/>
    <lineage>
        <taxon>Bacteria</taxon>
        <taxon>Pseudomonadati</taxon>
        <taxon>Bacteroidota</taxon>
        <taxon>Flavobacteriia</taxon>
        <taxon>Flavobacteriales</taxon>
        <taxon>Weeksellaceae</taxon>
        <taxon>Chryseobacterium group</taxon>
        <taxon>Epilithonimonas</taxon>
    </lineage>
</organism>
<evidence type="ECO:0000313" key="2">
    <source>
        <dbReference type="EMBL" id="SHJ89103.1"/>
    </source>
</evidence>
<gene>
    <name evidence="2" type="ORF">SAMN05444371_0092</name>
</gene>
<dbReference type="RefSeq" id="WP_072995750.1">
    <property type="nucleotide sequence ID" value="NZ_FRAM01000001.1"/>
</dbReference>
<evidence type="ECO:0000313" key="3">
    <source>
        <dbReference type="Proteomes" id="UP000184498"/>
    </source>
</evidence>
<protein>
    <submittedName>
        <fullName evidence="2">Uncharacterized protein</fullName>
    </submittedName>
</protein>
<proteinExistence type="predicted"/>
<evidence type="ECO:0000256" key="1">
    <source>
        <dbReference type="SAM" id="Coils"/>
    </source>
</evidence>
<reference evidence="3" key="1">
    <citation type="submission" date="2016-11" db="EMBL/GenBank/DDBJ databases">
        <authorList>
            <person name="Varghese N."/>
            <person name="Submissions S."/>
        </authorList>
    </citation>
    <scope>NUCLEOTIDE SEQUENCE [LARGE SCALE GENOMIC DNA]</scope>
    <source>
        <strain evidence="3">DSM 18016</strain>
    </source>
</reference>
<keyword evidence="3" id="KW-1185">Reference proteome</keyword>
<feature type="coiled-coil region" evidence="1">
    <location>
        <begin position="147"/>
        <end position="174"/>
    </location>
</feature>